<dbReference type="EMBL" id="JASJND010000005">
    <property type="protein sequence ID" value="MDJ1114267.1"/>
    <property type="molecule type" value="Genomic_DNA"/>
</dbReference>
<accession>A0ABT6ZDM5</accession>
<dbReference type="Gene3D" id="3.40.50.2000">
    <property type="entry name" value="Glycogen Phosphorylase B"/>
    <property type="match status" value="1"/>
</dbReference>
<evidence type="ECO:0000259" key="1">
    <source>
        <dbReference type="Pfam" id="PF04101"/>
    </source>
</evidence>
<dbReference type="PANTHER" id="PTHR21015:SF28">
    <property type="entry name" value="SLL1722 PROTEIN"/>
    <property type="match status" value="1"/>
</dbReference>
<dbReference type="Proteomes" id="UP001321481">
    <property type="component" value="Unassembled WGS sequence"/>
</dbReference>
<organism evidence="2 3">
    <name type="scientific">Microbacterium dauci</name>
    <dbReference type="NCBI Taxonomy" id="3048008"/>
    <lineage>
        <taxon>Bacteria</taxon>
        <taxon>Bacillati</taxon>
        <taxon>Actinomycetota</taxon>
        <taxon>Actinomycetes</taxon>
        <taxon>Micrococcales</taxon>
        <taxon>Microbacteriaceae</taxon>
        <taxon>Microbacterium</taxon>
    </lineage>
</organism>
<dbReference type="InterPro" id="IPR007235">
    <property type="entry name" value="Glyco_trans_28_C"/>
</dbReference>
<dbReference type="PANTHER" id="PTHR21015">
    <property type="entry name" value="UDP-N-ACETYLGLUCOSAMINE--N-ACETYLMURAMYL-(PENTAPEPTIDE) PYROPHOSPHORYL-UNDECAPRENOL N-ACETYLGLUCOSAMINE TRANSFERASE 1"/>
    <property type="match status" value="1"/>
</dbReference>
<dbReference type="SUPFAM" id="SSF53756">
    <property type="entry name" value="UDP-Glycosyltransferase/glycogen phosphorylase"/>
    <property type="match status" value="1"/>
</dbReference>
<dbReference type="RefSeq" id="WP_283715866.1">
    <property type="nucleotide sequence ID" value="NZ_JASJND010000005.1"/>
</dbReference>
<proteinExistence type="predicted"/>
<evidence type="ECO:0000313" key="2">
    <source>
        <dbReference type="EMBL" id="MDJ1114267.1"/>
    </source>
</evidence>
<evidence type="ECO:0000313" key="3">
    <source>
        <dbReference type="Proteomes" id="UP001321481"/>
    </source>
</evidence>
<sequence>MVIRIALYSHDSVGLGHVRRNLALAHTLSTHLPDALGDEVTGLLISGQSAATAFPTPPGWDWLILPSITTGPQGYSSQRLTTGLKRITAVRGGSVEAAMAAFRPDLFIVDRHAFGVERELAPALRWLRRNRPSCTTILGLRDVLDEPAATRREWAAIGGADAVRKTYDEIWVYGDPTVHDLTRTGELPAGLAPLVRHTGYLSHGRPGRGHPVADEPFVLTTVGGGSDGGAIAAAAARATVPGGIRHVIVTGPEMPDEDRRAIREAAGPETTVTRSVPDALALIRRASAVVSMGGYNAVAEIMSTRTPALIVPRANRRIEQPLRADALAARGAVETIAAADATPEALTAFFARAVDTRVDRTGIDLDGLRTVAGMAADLVGAARARKAVMGNAG</sequence>
<comment type="caution">
    <text evidence="2">The sequence shown here is derived from an EMBL/GenBank/DDBJ whole genome shotgun (WGS) entry which is preliminary data.</text>
</comment>
<name>A0ABT6ZDM5_9MICO</name>
<dbReference type="Pfam" id="PF04101">
    <property type="entry name" value="Glyco_tran_28_C"/>
    <property type="match status" value="1"/>
</dbReference>
<keyword evidence="3" id="KW-1185">Reference proteome</keyword>
<gene>
    <name evidence="2" type="ORF">QNI14_07365</name>
</gene>
<reference evidence="2 3" key="1">
    <citation type="submission" date="2023-05" db="EMBL/GenBank/DDBJ databases">
        <title>Microbacterium dauci sp.nov., Isolated from Carrot Rhizosphere Soil.</title>
        <authorList>
            <person name="Xiao Z."/>
            <person name="Zheng J."/>
        </authorList>
    </citation>
    <scope>NUCLEOTIDE SEQUENCE [LARGE SCALE GENOMIC DNA]</scope>
    <source>
        <strain evidence="2 3">LX3-4</strain>
    </source>
</reference>
<feature type="domain" description="Glycosyl transferase family 28 C-terminal" evidence="1">
    <location>
        <begin position="246"/>
        <end position="348"/>
    </location>
</feature>
<protein>
    <submittedName>
        <fullName evidence="2">Glycosyltransferase</fullName>
    </submittedName>
</protein>